<comment type="similarity">
    <text evidence="5">Belongs to the DOCK family.</text>
</comment>
<dbReference type="InterPro" id="IPR035892">
    <property type="entry name" value="C2_domain_sf"/>
</dbReference>
<feature type="region of interest" description="Disordered" evidence="6">
    <location>
        <begin position="2144"/>
        <end position="2165"/>
    </location>
</feature>
<dbReference type="Pfam" id="PF06920">
    <property type="entry name" value="DHR-2_Lobe_A"/>
    <property type="match status" value="1"/>
</dbReference>
<dbReference type="PANTHER" id="PTHR45653">
    <property type="entry name" value="DEDICATOR OF CYTOKINESIS"/>
    <property type="match status" value="1"/>
</dbReference>
<dbReference type="GO" id="GO:0007264">
    <property type="term" value="P:small GTPase-mediated signal transduction"/>
    <property type="evidence" value="ECO:0007669"/>
    <property type="project" value="InterPro"/>
</dbReference>
<evidence type="ECO:0000256" key="4">
    <source>
        <dbReference type="ARBA" id="ARBA00022658"/>
    </source>
</evidence>
<dbReference type="InterPro" id="IPR026791">
    <property type="entry name" value="DOCK"/>
</dbReference>
<dbReference type="STRING" id="231916.A0A409VFI9"/>
<evidence type="ECO:0000256" key="1">
    <source>
        <dbReference type="ARBA" id="ARBA00004496"/>
    </source>
</evidence>
<dbReference type="PROSITE" id="PS51650">
    <property type="entry name" value="C2_DOCK"/>
    <property type="match status" value="1"/>
</dbReference>
<gene>
    <name evidence="9" type="ORF">CVT26_015725</name>
</gene>
<feature type="region of interest" description="Disordered" evidence="6">
    <location>
        <begin position="183"/>
        <end position="251"/>
    </location>
</feature>
<proteinExistence type="inferred from homology"/>
<dbReference type="InterPro" id="IPR046773">
    <property type="entry name" value="DOCKER_Lobe_C"/>
</dbReference>
<dbReference type="CDD" id="cd11684">
    <property type="entry name" value="DHR2_DOCK"/>
    <property type="match status" value="1"/>
</dbReference>
<dbReference type="InterPro" id="IPR043162">
    <property type="entry name" value="DOCK_C_lobe_C"/>
</dbReference>
<dbReference type="InParanoid" id="A0A409VFI9"/>
<dbReference type="Pfam" id="PF14429">
    <property type="entry name" value="DOCK-C2"/>
    <property type="match status" value="1"/>
</dbReference>
<keyword evidence="3" id="KW-0597">Phosphoprotein</keyword>
<dbReference type="GO" id="GO:0005737">
    <property type="term" value="C:cytoplasm"/>
    <property type="evidence" value="ECO:0007669"/>
    <property type="project" value="UniProtKB-SubCell"/>
</dbReference>
<sequence length="2222" mass="248316">MWEPLPLIVYGYAVHPLSPSRRETRHSSRNRLSTVTEASTDEHSVMRDVVTLEVGDEIYAFEKYTPGPREQIEGVWYRGYVLCTTLRPPVTWSLSDPSSSTSVARPTVKAEETQQVFIGIFPESHIFFRDELADAEGRLPDLARSLQNGNTASLLAGRMSPGDALGNWNRDKASIGMDTLREEDEDGDAYMSRKSFKLGPPPDQANSSRAALPVYPTSLRSSSPASSRVIKPLPPRPSRKSGDDTAAGSQQPIVDEIASALREWYSLMFQYLARRDYKLFHIVRDHIEALHLGRRQILAQTLSAEETVNMRRDCVTRLVKGNLVQGLDVIVRHPTWGGLVTVDVEGEIDPRSWVSAVRMYTMQVNLAYLNITLDDPPTYSLGRSTDYMASVPLPTPAHSAFPDGPNHHKGPSRSQTYLGPDDSHKLSSVKFYHVFLDLRAFVASPCAPGETAELFFSLYKGTQFVTEEFCAILNHNGVLARDPSSRIRTLFVDLAACDIQDPVYLVCRIIRNGAPKMGEKVNSSDGTGRRGSETSLRTDILSPTSVSASQQSTTIGWSDTITSSTPTLTSPSTARINGFGESLQFRRPFGCAVLELTQLSKMVTEQSDVSPLREFTMPIYVPSNEASFSMIHQNIISGNSREYEKSSRADHLSVSVKFFRGNVSNVVRENPSLLQDTPHTLRLGFPDVVFPGDARNELYIKLWCGDFTSNNSGSGRLSVANFARHVAPAVNVQITVEVRDQNGTTIENVISQGSGEPLMTQFNSMVFMRCTEPTFGELIKIQLPSGDVPQWHLFFTFRNRSTRPSGKGQTDTGDRPFAFAFQPLFPDASAFVEDGSHTLIMYRADRVSQLTPSTYLGAPSRLAAGQKLDQLTLSPELMRVAPPLKDTLTIRSSLCSTKFTQNPVLLRLLNWERQDKDLLSALLNKFTFVGEGEIVKFLRNIFDALFGILVSPTNQSGQLDDLVFNALVTVLGIVQDRRFNNFQPVLDVYIEKHFTCAAASSHIIHSMNRLVANPTSPDTATSLRNALKVWHYIFKFIARSRELQKAKEIGMGGGATVDYLETTFKRELRSHLSGFAQMMSMTSPQAIIGTQTIALQHFTSILPELAKIFSTVELVTIATTFANAVTVAKGKIVIWKLIMYLQMVKSFLFDNPESRAFLVEAVVMWIKPHFGRFDEYTQVASSDSEGARDAARVGWLESIRLCITIIAVMLDKLSQSLTDAAIRGDREAYLKEQDNVDFLLPLLPRLLDSYREIQSPASKKAIEKTKTPSTVKAPTPVTFPESYPFSLIASLPEPPRGVSNVPFAHDGEGVFYPALGEAAIVFLVLILCAPTKYITAFFEAGLDIEGRDRFVALLSQVFKVGTSILENDAFPKAWMNVNILAHKVLIKIMEPIANIMEKEFIPPQELESQFDANLWREGLHMLLKLLSSDQIMIEDFSPQKRRAVWRLTGDIRGEGASILLNLWQALGAAEHTSSTGEPAMRYGGYQMYLHSLVGQVVNLCLSHHDQLRNNAVQILFSMIVSEYHQSEHFDGIENELVTRLDSLFMSDSKGDDISRAFFIGQLRHMFETSDVDEQLRDQLSNFLDSVDLFLELLLSVRALPEGEEFADDRVIATLRLMNFIRRIGRDEIYIKYVHQLVNMHLQSQNYVEAALTLKLHSDLHPWDLNSFVPPMEDLGLPQQSHFHRKETLCLLILDYLGKGKAWENAIEICKELAYQHAEVTFNYVRLSEILRHQAILLEHIVNDQRYYPDYYRVTFYGNFPAAIRDKKFIYRGYEWEKFGAFCERMLNKHPGAQLLKSAGEPPVDIRYGTDQYIQCTAVTPEPDKNLPVFTNPDVPLAVRTYYEHRLVYLFYLSSKILKHLSGINLFSSSRQIRKTTRDGGEEVWTEKTYYTTEQAFPTVLRRSEVINVEVVEISPLESALQEVEDKTKELGALYMKFQALAKTSQNVSTNALAMSLNSAVDAPLNTGIASYRQVFFSPDYVARNPERAEMVEKLRLAIDEQVRVIDSCLKLHGLLCPPEFIPFHETLEKFFKKNFRDEIRRLVVDSDSITVSTSRSQHMTSASQYPPSTYEQSIKRSMSSGSTARFQIPPLNVGRSMLTPTLESPVSPGAASSINININGQQASSSKQTPLQRHLAHLARHGLNGVSSAPGDMAGGDSLSAESPHNSFVNVGNGIHTTHAAQASGASVATSYMGSIGSFGSLKGRFSRFGSLNFGRRGASNS</sequence>
<dbReference type="GO" id="GO:0005085">
    <property type="term" value="F:guanyl-nucleotide exchange factor activity"/>
    <property type="evidence" value="ECO:0007669"/>
    <property type="project" value="UniProtKB-KW"/>
</dbReference>
<feature type="compositionally biased region" description="Low complexity" evidence="6">
    <location>
        <begin position="218"/>
        <end position="227"/>
    </location>
</feature>
<dbReference type="InterPro" id="IPR027007">
    <property type="entry name" value="C2_DOCK-type_domain"/>
</dbReference>
<dbReference type="Pfam" id="PF16172">
    <property type="entry name" value="DOCK_N"/>
    <property type="match status" value="1"/>
</dbReference>
<feature type="region of interest" description="Disordered" evidence="6">
    <location>
        <begin position="19"/>
        <end position="40"/>
    </location>
</feature>
<evidence type="ECO:0000313" key="9">
    <source>
        <dbReference type="EMBL" id="PPQ65016.1"/>
    </source>
</evidence>
<dbReference type="InterPro" id="IPR043161">
    <property type="entry name" value="DOCK_C_lobe_A"/>
</dbReference>
<dbReference type="InterPro" id="IPR027357">
    <property type="entry name" value="DOCKER_dom"/>
</dbReference>
<evidence type="ECO:0000259" key="8">
    <source>
        <dbReference type="PROSITE" id="PS51651"/>
    </source>
</evidence>
<dbReference type="Gene3D" id="2.60.40.150">
    <property type="entry name" value="C2 domain"/>
    <property type="match status" value="1"/>
</dbReference>
<dbReference type="Gene3D" id="1.20.58.740">
    <property type="match status" value="1"/>
</dbReference>
<evidence type="ECO:0000313" key="10">
    <source>
        <dbReference type="Proteomes" id="UP000284706"/>
    </source>
</evidence>
<feature type="compositionally biased region" description="Polar residues" evidence="6">
    <location>
        <begin position="2057"/>
        <end position="2085"/>
    </location>
</feature>
<dbReference type="GO" id="GO:0031267">
    <property type="term" value="F:small GTPase binding"/>
    <property type="evidence" value="ECO:0007669"/>
    <property type="project" value="TreeGrafter"/>
</dbReference>
<evidence type="ECO:0000256" key="3">
    <source>
        <dbReference type="ARBA" id="ARBA00022553"/>
    </source>
</evidence>
<keyword evidence="10" id="KW-1185">Reference proteome</keyword>
<reference evidence="9 10" key="1">
    <citation type="journal article" date="2018" name="Evol. Lett.">
        <title>Horizontal gene cluster transfer increased hallucinogenic mushroom diversity.</title>
        <authorList>
            <person name="Reynolds H.T."/>
            <person name="Vijayakumar V."/>
            <person name="Gluck-Thaler E."/>
            <person name="Korotkin H.B."/>
            <person name="Matheny P.B."/>
            <person name="Slot J.C."/>
        </authorList>
    </citation>
    <scope>NUCLEOTIDE SEQUENCE [LARGE SCALE GENOMIC DNA]</scope>
    <source>
        <strain evidence="9 10">SRW20</strain>
    </source>
</reference>
<accession>A0A409VFI9</accession>
<dbReference type="Pfam" id="PF20421">
    <property type="entry name" value="DHR-2_Lobe_C"/>
    <property type="match status" value="1"/>
</dbReference>
<dbReference type="InterPro" id="IPR056372">
    <property type="entry name" value="TPR_DOCK"/>
</dbReference>
<dbReference type="Proteomes" id="UP000284706">
    <property type="component" value="Unassembled WGS sequence"/>
</dbReference>
<feature type="domain" description="C2 DOCK-type" evidence="7">
    <location>
        <begin position="695"/>
        <end position="895"/>
    </location>
</feature>
<protein>
    <recommendedName>
        <fullName evidence="11">Cytoplasmic protein</fullName>
    </recommendedName>
</protein>
<dbReference type="Gene3D" id="1.25.40.410">
    <property type="match status" value="1"/>
</dbReference>
<dbReference type="PROSITE" id="PS51651">
    <property type="entry name" value="DOCKER"/>
    <property type="match status" value="1"/>
</dbReference>
<feature type="domain" description="DOCKER" evidence="8">
    <location>
        <begin position="1620"/>
        <end position="2047"/>
    </location>
</feature>
<evidence type="ECO:0000256" key="5">
    <source>
        <dbReference type="PROSITE-ProRule" id="PRU00983"/>
    </source>
</evidence>
<evidence type="ECO:0000259" key="7">
    <source>
        <dbReference type="PROSITE" id="PS51650"/>
    </source>
</evidence>
<dbReference type="InterPro" id="IPR042455">
    <property type="entry name" value="DOCK_N_sub1"/>
</dbReference>
<dbReference type="GO" id="GO:0005886">
    <property type="term" value="C:plasma membrane"/>
    <property type="evidence" value="ECO:0007669"/>
    <property type="project" value="TreeGrafter"/>
</dbReference>
<keyword evidence="4" id="KW-0344">Guanine-nucleotide releasing factor</keyword>
<dbReference type="InterPro" id="IPR046769">
    <property type="entry name" value="DOCKER_Lobe_A"/>
</dbReference>
<feature type="region of interest" description="Disordered" evidence="6">
    <location>
        <begin position="2053"/>
        <end position="2087"/>
    </location>
</feature>
<comment type="caution">
    <text evidence="9">The sequence shown here is derived from an EMBL/GenBank/DDBJ whole genome shotgun (WGS) entry which is preliminary data.</text>
</comment>
<name>A0A409VFI9_9AGAR</name>
<dbReference type="Gene3D" id="1.20.1270.350">
    <property type="entry name" value="Dedicator of cytokinesis N-terminal subdomain"/>
    <property type="match status" value="1"/>
</dbReference>
<dbReference type="PANTHER" id="PTHR45653:SF10">
    <property type="entry name" value="MYOBLAST CITY, ISOFORM B"/>
    <property type="match status" value="1"/>
</dbReference>
<dbReference type="CDD" id="cd08679">
    <property type="entry name" value="C2_DOCK180_related"/>
    <property type="match status" value="1"/>
</dbReference>
<evidence type="ECO:0008006" key="11">
    <source>
        <dbReference type="Google" id="ProtNLM"/>
    </source>
</evidence>
<dbReference type="OrthoDB" id="18896at2759"/>
<comment type="subcellular location">
    <subcellularLocation>
        <location evidence="1">Cytoplasm</location>
    </subcellularLocation>
</comment>
<evidence type="ECO:0000256" key="2">
    <source>
        <dbReference type="ARBA" id="ARBA00022490"/>
    </source>
</evidence>
<evidence type="ECO:0000256" key="6">
    <source>
        <dbReference type="SAM" id="MobiDB-lite"/>
    </source>
</evidence>
<organism evidence="9 10">
    <name type="scientific">Gymnopilus dilepis</name>
    <dbReference type="NCBI Taxonomy" id="231916"/>
    <lineage>
        <taxon>Eukaryota</taxon>
        <taxon>Fungi</taxon>
        <taxon>Dikarya</taxon>
        <taxon>Basidiomycota</taxon>
        <taxon>Agaricomycotina</taxon>
        <taxon>Agaricomycetes</taxon>
        <taxon>Agaricomycetidae</taxon>
        <taxon>Agaricales</taxon>
        <taxon>Agaricineae</taxon>
        <taxon>Hymenogastraceae</taxon>
        <taxon>Gymnopilus</taxon>
    </lineage>
</organism>
<feature type="region of interest" description="Disordered" evidence="6">
    <location>
        <begin position="518"/>
        <end position="537"/>
    </location>
</feature>
<dbReference type="InterPro" id="IPR032376">
    <property type="entry name" value="DOCK_N"/>
</dbReference>
<dbReference type="Pfam" id="PF23554">
    <property type="entry name" value="TPR_DOCK"/>
    <property type="match status" value="2"/>
</dbReference>
<dbReference type="EMBL" id="NHYE01005659">
    <property type="protein sequence ID" value="PPQ65016.1"/>
    <property type="molecule type" value="Genomic_DNA"/>
</dbReference>
<keyword evidence="2" id="KW-0963">Cytoplasm</keyword>